<dbReference type="EMBL" id="JBBBZM010000075">
    <property type="protein sequence ID" value="KAL0635205.1"/>
    <property type="molecule type" value="Genomic_DNA"/>
</dbReference>
<gene>
    <name evidence="1" type="ORF">Q9L58_005851</name>
</gene>
<evidence type="ECO:0000313" key="2">
    <source>
        <dbReference type="Proteomes" id="UP001447188"/>
    </source>
</evidence>
<keyword evidence="2" id="KW-1185">Reference proteome</keyword>
<dbReference type="Proteomes" id="UP001447188">
    <property type="component" value="Unassembled WGS sequence"/>
</dbReference>
<reference evidence="1 2" key="1">
    <citation type="submission" date="2024-02" db="EMBL/GenBank/DDBJ databases">
        <title>Discinaceae phylogenomics.</title>
        <authorList>
            <person name="Dirks A.C."/>
            <person name="James T.Y."/>
        </authorList>
    </citation>
    <scope>NUCLEOTIDE SEQUENCE [LARGE SCALE GENOMIC DNA]</scope>
    <source>
        <strain evidence="1 2">ACD0624</strain>
    </source>
</reference>
<name>A0ABR3GH27_9PEZI</name>
<evidence type="ECO:0008006" key="3">
    <source>
        <dbReference type="Google" id="ProtNLM"/>
    </source>
</evidence>
<accession>A0ABR3GH27</accession>
<proteinExistence type="predicted"/>
<comment type="caution">
    <text evidence="1">The sequence shown here is derived from an EMBL/GenBank/DDBJ whole genome shotgun (WGS) entry which is preliminary data.</text>
</comment>
<sequence length="538" mass="61434">MNVKGNIVYRFRGRHYIITSDRDGNPQSLGQEVLEDIPIDPVRFQDWKNASMTRFRLEEARILALTRASPLREVRDQTYWGYRVLPSRHLPQHLLPLQWIYVIDLDQNVFRIYGENHCVVSDRGVQYFRLDNIPRWLFGLDPVPAAGKDDRIMHPVMTATTATVPVKHWANILHQIPCQILTVKPELLELYRSFSTDKYPLFSVPPGPNIPTWKSLQLQLLHQLLEFFRYSLVDIHLSSRCSNFVRRQLSYAILSHMRHTGMKFNNTDVSYKMYFGHISSEVRTPSWEPPTTDSYWLGDVLILLTEQIYFYHGQPTTSTQAEIARVVQLATTQSSLDTVAVLFAVSRIVIVNIHHTPHGLQVSHSHCLPLVDISDPATGFGTDIRRLTTTRCGSPGIEALMNLFSSRPQFLPSAIPVARPGNLPIELCEQIFRYADHEVQFKLERTCGVFRYIATLYPRIGEWTLVRCTGDNNFVARRGSSQSMHEVRIDGVWKVRGRNTAGRSGFEVGLCGAGEMLKLNVPLLNVVEVVKEPNPVHG</sequence>
<organism evidence="1 2">
    <name type="scientific">Discina gigas</name>
    <dbReference type="NCBI Taxonomy" id="1032678"/>
    <lineage>
        <taxon>Eukaryota</taxon>
        <taxon>Fungi</taxon>
        <taxon>Dikarya</taxon>
        <taxon>Ascomycota</taxon>
        <taxon>Pezizomycotina</taxon>
        <taxon>Pezizomycetes</taxon>
        <taxon>Pezizales</taxon>
        <taxon>Discinaceae</taxon>
        <taxon>Discina</taxon>
    </lineage>
</organism>
<protein>
    <recommendedName>
        <fullName evidence="3">F-box domain-containing protein</fullName>
    </recommendedName>
</protein>
<evidence type="ECO:0000313" key="1">
    <source>
        <dbReference type="EMBL" id="KAL0635205.1"/>
    </source>
</evidence>